<dbReference type="AlphaFoldDB" id="A0A4S8ISQ1"/>
<keyword evidence="3" id="KW-1185">Reference proteome</keyword>
<protein>
    <submittedName>
        <fullName evidence="2">Uncharacterized protein</fullName>
    </submittedName>
</protein>
<sequence length="114" mass="12821">MITISACLFTCRILACRRSRRTYRPRSLARSDAAISAIFLHKRGDEEEDKGRRRGAPPSCLALFSGSSVRQQGRGLRDPWARRVDRRQIDWPSGIAHPGNPSATAETERTQQLS</sequence>
<comment type="caution">
    <text evidence="2">The sequence shown here is derived from an EMBL/GenBank/DDBJ whole genome shotgun (WGS) entry which is preliminary data.</text>
</comment>
<proteinExistence type="predicted"/>
<reference evidence="2 3" key="1">
    <citation type="journal article" date="2019" name="Nat. Plants">
        <title>Genome sequencing of Musa balbisiana reveals subgenome evolution and function divergence in polyploid bananas.</title>
        <authorList>
            <person name="Yao X."/>
        </authorList>
    </citation>
    <scope>NUCLEOTIDE SEQUENCE [LARGE SCALE GENOMIC DNA]</scope>
    <source>
        <strain evidence="3">cv. DH-PKW</strain>
        <tissue evidence="2">Leaves</tissue>
    </source>
</reference>
<organism evidence="2 3">
    <name type="scientific">Musa balbisiana</name>
    <name type="common">Banana</name>
    <dbReference type="NCBI Taxonomy" id="52838"/>
    <lineage>
        <taxon>Eukaryota</taxon>
        <taxon>Viridiplantae</taxon>
        <taxon>Streptophyta</taxon>
        <taxon>Embryophyta</taxon>
        <taxon>Tracheophyta</taxon>
        <taxon>Spermatophyta</taxon>
        <taxon>Magnoliopsida</taxon>
        <taxon>Liliopsida</taxon>
        <taxon>Zingiberales</taxon>
        <taxon>Musaceae</taxon>
        <taxon>Musa</taxon>
    </lineage>
</organism>
<evidence type="ECO:0000313" key="2">
    <source>
        <dbReference type="EMBL" id="THU51723.1"/>
    </source>
</evidence>
<gene>
    <name evidence="2" type="ORF">C4D60_Mb06t34050</name>
</gene>
<feature type="compositionally biased region" description="Polar residues" evidence="1">
    <location>
        <begin position="101"/>
        <end position="114"/>
    </location>
</feature>
<dbReference type="Proteomes" id="UP000317650">
    <property type="component" value="Chromosome 6"/>
</dbReference>
<feature type="region of interest" description="Disordered" evidence="1">
    <location>
        <begin position="87"/>
        <end position="114"/>
    </location>
</feature>
<evidence type="ECO:0000256" key="1">
    <source>
        <dbReference type="SAM" id="MobiDB-lite"/>
    </source>
</evidence>
<accession>A0A4S8ISQ1</accession>
<evidence type="ECO:0000313" key="3">
    <source>
        <dbReference type="Proteomes" id="UP000317650"/>
    </source>
</evidence>
<dbReference type="EMBL" id="PYDT01000009">
    <property type="protein sequence ID" value="THU51723.1"/>
    <property type="molecule type" value="Genomic_DNA"/>
</dbReference>
<name>A0A4S8ISQ1_MUSBA</name>